<feature type="compositionally biased region" description="Basic and acidic residues" evidence="1">
    <location>
        <begin position="13"/>
        <end position="23"/>
    </location>
</feature>
<name>A0A6G1GE24_9PEZI</name>
<evidence type="ECO:0000313" key="4">
    <source>
        <dbReference type="RefSeq" id="XP_033537787.1"/>
    </source>
</evidence>
<evidence type="ECO:0008006" key="5">
    <source>
        <dbReference type="Google" id="ProtNLM"/>
    </source>
</evidence>
<proteinExistence type="predicted"/>
<reference evidence="4" key="3">
    <citation type="submission" date="2025-04" db="UniProtKB">
        <authorList>
            <consortium name="RefSeq"/>
        </authorList>
    </citation>
    <scope>IDENTIFICATION</scope>
    <source>
        <strain evidence="4">CBS 781.70</strain>
    </source>
</reference>
<gene>
    <name evidence="2 4" type="ORF">P152DRAFT_445843</name>
</gene>
<dbReference type="Proteomes" id="UP000504638">
    <property type="component" value="Unplaced"/>
</dbReference>
<accession>A0A6G1GE24</accession>
<evidence type="ECO:0000256" key="1">
    <source>
        <dbReference type="SAM" id="MobiDB-lite"/>
    </source>
</evidence>
<reference evidence="2 4" key="1">
    <citation type="submission" date="2020-01" db="EMBL/GenBank/DDBJ databases">
        <authorList>
            <consortium name="DOE Joint Genome Institute"/>
            <person name="Haridas S."/>
            <person name="Albert R."/>
            <person name="Binder M."/>
            <person name="Bloem J."/>
            <person name="Labutti K."/>
            <person name="Salamov A."/>
            <person name="Andreopoulos B."/>
            <person name="Baker S.E."/>
            <person name="Barry K."/>
            <person name="Bills G."/>
            <person name="Bluhm B.H."/>
            <person name="Cannon C."/>
            <person name="Castanera R."/>
            <person name="Culley D.E."/>
            <person name="Daum C."/>
            <person name="Ezra D."/>
            <person name="Gonzalez J.B."/>
            <person name="Henrissat B."/>
            <person name="Kuo A."/>
            <person name="Liang C."/>
            <person name="Lipzen A."/>
            <person name="Lutzoni F."/>
            <person name="Magnuson J."/>
            <person name="Mondo S."/>
            <person name="Nolan M."/>
            <person name="Ohm R."/>
            <person name="Pangilinan J."/>
            <person name="Park H.-J."/>
            <person name="Ramirez L."/>
            <person name="Alfaro M."/>
            <person name="Sun H."/>
            <person name="Tritt A."/>
            <person name="Yoshinaga Y."/>
            <person name="Zwiers L.-H."/>
            <person name="Turgeon B.G."/>
            <person name="Goodwin S.B."/>
            <person name="Spatafora J.W."/>
            <person name="Crous P.W."/>
            <person name="Grigoriev I.V."/>
        </authorList>
    </citation>
    <scope>NUCLEOTIDE SEQUENCE</scope>
    <source>
        <strain evidence="2 4">CBS 781.70</strain>
    </source>
</reference>
<evidence type="ECO:0000313" key="2">
    <source>
        <dbReference type="EMBL" id="KAF1816156.1"/>
    </source>
</evidence>
<protein>
    <recommendedName>
        <fullName evidence="5">NB-ARC domain-containing protein</fullName>
    </recommendedName>
</protein>
<keyword evidence="3" id="KW-1185">Reference proteome</keyword>
<feature type="region of interest" description="Disordered" evidence="1">
    <location>
        <begin position="1"/>
        <end position="32"/>
    </location>
</feature>
<organism evidence="2">
    <name type="scientific">Eremomyces bilateralis CBS 781.70</name>
    <dbReference type="NCBI Taxonomy" id="1392243"/>
    <lineage>
        <taxon>Eukaryota</taxon>
        <taxon>Fungi</taxon>
        <taxon>Dikarya</taxon>
        <taxon>Ascomycota</taxon>
        <taxon>Pezizomycotina</taxon>
        <taxon>Dothideomycetes</taxon>
        <taxon>Dothideomycetes incertae sedis</taxon>
        <taxon>Eremomycetales</taxon>
        <taxon>Eremomycetaceae</taxon>
        <taxon>Eremomyces</taxon>
    </lineage>
</organism>
<dbReference type="GeneID" id="54418447"/>
<dbReference type="SUPFAM" id="SSF52540">
    <property type="entry name" value="P-loop containing nucleoside triphosphate hydrolases"/>
    <property type="match status" value="1"/>
</dbReference>
<evidence type="ECO:0000313" key="3">
    <source>
        <dbReference type="Proteomes" id="UP000504638"/>
    </source>
</evidence>
<dbReference type="EMBL" id="ML975150">
    <property type="protein sequence ID" value="KAF1816156.1"/>
    <property type="molecule type" value="Genomic_DNA"/>
</dbReference>
<reference evidence="4" key="2">
    <citation type="submission" date="2020-04" db="EMBL/GenBank/DDBJ databases">
        <authorList>
            <consortium name="NCBI Genome Project"/>
        </authorList>
    </citation>
    <scope>NUCLEOTIDE SEQUENCE</scope>
    <source>
        <strain evidence="4">CBS 781.70</strain>
    </source>
</reference>
<dbReference type="AlphaFoldDB" id="A0A6G1GE24"/>
<feature type="compositionally biased region" description="Acidic residues" evidence="1">
    <location>
        <begin position="1"/>
        <end position="10"/>
    </location>
</feature>
<dbReference type="OrthoDB" id="20872at2759"/>
<dbReference type="InterPro" id="IPR027417">
    <property type="entry name" value="P-loop_NTPase"/>
</dbReference>
<sequence>MILDNVDDVETFSSRKDEQDKPPESPPVSLAAYLPQSRNGSILITSRNKDAAAGLAGGYKNIKEVQAMDESQGRQLLRNKLLQDALTDDAIDLLRALDCIPLAITQAAAYINRRARMTIPKYLDEFRRNNNKRENLLN</sequence>
<dbReference type="RefSeq" id="XP_033537787.1">
    <property type="nucleotide sequence ID" value="XM_033677877.1"/>
</dbReference>